<gene>
    <name evidence="3" type="ORF">AB1471_11895</name>
</gene>
<organism evidence="3 4">
    <name type="scientific">Jeotgalibacillus marinus</name>
    <dbReference type="NCBI Taxonomy" id="86667"/>
    <lineage>
        <taxon>Bacteria</taxon>
        <taxon>Bacillati</taxon>
        <taxon>Bacillota</taxon>
        <taxon>Bacilli</taxon>
        <taxon>Bacillales</taxon>
        <taxon>Caryophanaceae</taxon>
        <taxon>Jeotgalibacillus</taxon>
    </lineage>
</organism>
<evidence type="ECO:0000313" key="3">
    <source>
        <dbReference type="EMBL" id="MEW9502494.1"/>
    </source>
</evidence>
<dbReference type="PROSITE" id="PS51186">
    <property type="entry name" value="GNAT"/>
    <property type="match status" value="1"/>
</dbReference>
<dbReference type="CDD" id="cd04301">
    <property type="entry name" value="NAT_SF"/>
    <property type="match status" value="1"/>
</dbReference>
<protein>
    <submittedName>
        <fullName evidence="3">GNAT family N-acetyltransferase</fullName>
    </submittedName>
</protein>
<keyword evidence="1" id="KW-0808">Transferase</keyword>
<dbReference type="InterPro" id="IPR050769">
    <property type="entry name" value="NAT_camello-type"/>
</dbReference>
<dbReference type="Gene3D" id="3.40.630.30">
    <property type="match status" value="1"/>
</dbReference>
<evidence type="ECO:0000259" key="2">
    <source>
        <dbReference type="PROSITE" id="PS51186"/>
    </source>
</evidence>
<dbReference type="EMBL" id="JBFMIA010000011">
    <property type="protein sequence ID" value="MEW9502494.1"/>
    <property type="molecule type" value="Genomic_DNA"/>
</dbReference>
<name>A0ABV3Q5E2_9BACL</name>
<dbReference type="PANTHER" id="PTHR13947:SF37">
    <property type="entry name" value="LD18367P"/>
    <property type="match status" value="1"/>
</dbReference>
<evidence type="ECO:0000313" key="4">
    <source>
        <dbReference type="Proteomes" id="UP001556040"/>
    </source>
</evidence>
<dbReference type="SUPFAM" id="SSF55729">
    <property type="entry name" value="Acyl-CoA N-acyltransferases (Nat)"/>
    <property type="match status" value="1"/>
</dbReference>
<dbReference type="InterPro" id="IPR016181">
    <property type="entry name" value="Acyl_CoA_acyltransferase"/>
</dbReference>
<sequence length="157" mass="17539">MISLSVVEDRLSLIDLLLLADDDRVSVENYLQLGTLYAIECHEKVIGAVLLIHHTDAITEIKNIALHQEQQGKGIGSQVIDEIVNIARKTGSKILEVGTANSSIGNLTFYQKCGFRMVDIKRDYFAHYKPTVVENGIVGLDLVLFQMDLRHEDKESS</sequence>
<dbReference type="Pfam" id="PF00583">
    <property type="entry name" value="Acetyltransf_1"/>
    <property type="match status" value="1"/>
</dbReference>
<dbReference type="Proteomes" id="UP001556040">
    <property type="component" value="Unassembled WGS sequence"/>
</dbReference>
<dbReference type="RefSeq" id="WP_367779986.1">
    <property type="nucleotide sequence ID" value="NZ_JBFMIA010000011.1"/>
</dbReference>
<keyword evidence="4" id="KW-1185">Reference proteome</keyword>
<feature type="domain" description="N-acetyltransferase" evidence="2">
    <location>
        <begin position="1"/>
        <end position="150"/>
    </location>
</feature>
<evidence type="ECO:0000256" key="1">
    <source>
        <dbReference type="ARBA" id="ARBA00022679"/>
    </source>
</evidence>
<proteinExistence type="predicted"/>
<comment type="caution">
    <text evidence="3">The sequence shown here is derived from an EMBL/GenBank/DDBJ whole genome shotgun (WGS) entry which is preliminary data.</text>
</comment>
<accession>A0ABV3Q5E2</accession>
<dbReference type="InterPro" id="IPR000182">
    <property type="entry name" value="GNAT_dom"/>
</dbReference>
<reference evidence="3 4" key="1">
    <citation type="journal article" date="1979" name="Int. J. Syst. Evol. Microbiol.">
        <title>Bacillus globisporus subsp. marinus subsp. nov.</title>
        <authorList>
            <person name="Liu H."/>
        </authorList>
    </citation>
    <scope>NUCLEOTIDE SEQUENCE [LARGE SCALE GENOMIC DNA]</scope>
    <source>
        <strain evidence="3 4">DSM 1297</strain>
    </source>
</reference>
<dbReference type="PANTHER" id="PTHR13947">
    <property type="entry name" value="GNAT FAMILY N-ACETYLTRANSFERASE"/>
    <property type="match status" value="1"/>
</dbReference>